<organism evidence="1 2">
    <name type="scientific">Mycolicibacterium peregrinum</name>
    <name type="common">Mycobacterium peregrinum</name>
    <dbReference type="NCBI Taxonomy" id="43304"/>
    <lineage>
        <taxon>Bacteria</taxon>
        <taxon>Bacillati</taxon>
        <taxon>Actinomycetota</taxon>
        <taxon>Actinomycetes</taxon>
        <taxon>Mycobacteriales</taxon>
        <taxon>Mycobacteriaceae</taxon>
        <taxon>Mycolicibacterium</taxon>
    </lineage>
</organism>
<accession>A0A1A0V8W3</accession>
<dbReference type="AlphaFoldDB" id="A0A1A0V8W3"/>
<evidence type="ECO:0000313" key="1">
    <source>
        <dbReference type="EMBL" id="OBB79690.1"/>
    </source>
</evidence>
<protein>
    <submittedName>
        <fullName evidence="1">Uncharacterized protein</fullName>
    </submittedName>
</protein>
<dbReference type="EMBL" id="LZSY01000200">
    <property type="protein sequence ID" value="OBB79690.1"/>
    <property type="molecule type" value="Genomic_DNA"/>
</dbReference>
<dbReference type="OrthoDB" id="4613069at2"/>
<reference evidence="2" key="1">
    <citation type="submission" date="2016-06" db="EMBL/GenBank/DDBJ databases">
        <authorList>
            <person name="Sutton G."/>
            <person name="Brinkac L."/>
            <person name="Sanka R."/>
            <person name="Adams M."/>
            <person name="Lau E."/>
            <person name="Mehaffy C."/>
            <person name="Tameris M."/>
            <person name="Hatherill M."/>
            <person name="Hanekom W."/>
            <person name="Mahomed H."/>
            <person name="Mcshane H."/>
        </authorList>
    </citation>
    <scope>NUCLEOTIDE SEQUENCE [LARGE SCALE GENOMIC DNA]</scope>
    <source>
        <strain evidence="2">852002-10433_SCH5171157</strain>
    </source>
</reference>
<gene>
    <name evidence="1" type="ORF">A5779_12395</name>
</gene>
<dbReference type="Proteomes" id="UP000094008">
    <property type="component" value="Unassembled WGS sequence"/>
</dbReference>
<name>A0A1A0V8W3_MYCPR</name>
<comment type="caution">
    <text evidence="1">The sequence shown here is derived from an EMBL/GenBank/DDBJ whole genome shotgun (WGS) entry which is preliminary data.</text>
</comment>
<evidence type="ECO:0000313" key="2">
    <source>
        <dbReference type="Proteomes" id="UP000094008"/>
    </source>
</evidence>
<sequence>MPGGRPGDLIFPAAELGLDYTAAYLLTPGMPLQMPKYDPERVHFTTHPGVARGYAALYVEPRIGEVPGDVYRVVVDGPIEADPDYSDPKLAGIYGTSRKPLTIGAVVERNVVLDRRQINEAGWPYRCFYGEWEPVHAQDGTVLASHEMRDLGATDDYLQLLPRWMDAREFADGGRLWKPGMEGSRWASPDEVLEILVHLGLDTGPHIITTDNIHARYENGSSRPILFGYFQCQECGATFGDPTIRLDWQKSATHTAAVHQAGDDLVTIAQFNGGDLDGYLHAMARRSPQRWASWSSPIQH</sequence>
<proteinExistence type="predicted"/>